<proteinExistence type="predicted"/>
<comment type="caution">
    <text evidence="2">The sequence shown here is derived from an EMBL/GenBank/DDBJ whole genome shotgun (WGS) entry which is preliminary data.</text>
</comment>
<evidence type="ECO:0000256" key="1">
    <source>
        <dbReference type="SAM" id="MobiDB-lite"/>
    </source>
</evidence>
<dbReference type="EMBL" id="CAVK010000025">
    <property type="protein sequence ID" value="CCW16238.1"/>
    <property type="molecule type" value="Genomic_DNA"/>
</dbReference>
<protein>
    <submittedName>
        <fullName evidence="2">Uncharacterized protein</fullName>
    </submittedName>
</protein>
<reference evidence="2 3" key="1">
    <citation type="submission" date="2013-03" db="EMBL/GenBank/DDBJ databases">
        <authorList>
            <person name="Le V."/>
        </authorList>
    </citation>
    <scope>NUCLEOTIDE SEQUENCE [LARGE SCALE GENOMIC DNA]</scope>
    <source>
        <strain evidence="2 3">BiD32</strain>
    </source>
</reference>
<reference evidence="3" key="2">
    <citation type="submission" date="2013-04" db="EMBL/GenBank/DDBJ databases">
        <title>Bisphenol A degrading Sphingobium sp. strain BiD32.</title>
        <authorList>
            <person name="Nielsen J.L."/>
            <person name="Zhou N.A."/>
            <person name="Kjeldal H."/>
        </authorList>
    </citation>
    <scope>NUCLEOTIDE SEQUENCE [LARGE SCALE GENOMIC DNA]</scope>
    <source>
        <strain evidence="3">BiD32</strain>
    </source>
</reference>
<dbReference type="Proteomes" id="UP000013201">
    <property type="component" value="Unassembled WGS sequence"/>
</dbReference>
<keyword evidence="3" id="KW-1185">Reference proteome</keyword>
<dbReference type="AlphaFoldDB" id="N1MLD0"/>
<accession>N1MLD0</accession>
<gene>
    <name evidence="2" type="ORF">EBBID32_5700</name>
</gene>
<organism evidence="2 3">
    <name type="scientific">Sphingobium indicum BiD32</name>
    <dbReference type="NCBI Taxonomy" id="1301087"/>
    <lineage>
        <taxon>Bacteria</taxon>
        <taxon>Pseudomonadati</taxon>
        <taxon>Pseudomonadota</taxon>
        <taxon>Alphaproteobacteria</taxon>
        <taxon>Sphingomonadales</taxon>
        <taxon>Sphingomonadaceae</taxon>
        <taxon>Sphingobium</taxon>
    </lineage>
</organism>
<sequence length="66" mass="7385">MLAPKFLVGAWLFLSRLCGGCERRARYEKAPHTPESPDRRSRFSQRITGPPPLGAGRKAPYCLLSI</sequence>
<name>N1MLD0_9SPHN</name>
<feature type="compositionally biased region" description="Basic and acidic residues" evidence="1">
    <location>
        <begin position="27"/>
        <end position="41"/>
    </location>
</feature>
<evidence type="ECO:0000313" key="3">
    <source>
        <dbReference type="Proteomes" id="UP000013201"/>
    </source>
</evidence>
<evidence type="ECO:0000313" key="2">
    <source>
        <dbReference type="EMBL" id="CCW16238.1"/>
    </source>
</evidence>
<feature type="region of interest" description="Disordered" evidence="1">
    <location>
        <begin position="27"/>
        <end position="56"/>
    </location>
</feature>